<evidence type="ECO:0000256" key="3">
    <source>
        <dbReference type="ARBA" id="ARBA00022519"/>
    </source>
</evidence>
<keyword evidence="10" id="KW-1185">Reference proteome</keyword>
<dbReference type="PANTHER" id="PTHR33362:SF3">
    <property type="entry name" value="SIALIC ACID TRAP TRANSPORTER PERMEASE PROTEIN SIAT"/>
    <property type="match status" value="1"/>
</dbReference>
<reference evidence="10" key="1">
    <citation type="journal article" date="2019" name="Int. J. Syst. Evol. Microbiol.">
        <title>The Global Catalogue of Microorganisms (GCM) 10K type strain sequencing project: providing services to taxonomists for standard genome sequencing and annotation.</title>
        <authorList>
            <consortium name="The Broad Institute Genomics Platform"/>
            <consortium name="The Broad Institute Genome Sequencing Center for Infectious Disease"/>
            <person name="Wu L."/>
            <person name="Ma J."/>
        </authorList>
    </citation>
    <scope>NUCLEOTIDE SEQUENCE [LARGE SCALE GENOMIC DNA]</scope>
    <source>
        <strain evidence="10">KCTC 52473</strain>
    </source>
</reference>
<dbReference type="NCBIfam" id="TIGR00786">
    <property type="entry name" value="dctM"/>
    <property type="match status" value="1"/>
</dbReference>
<dbReference type="EMBL" id="JBHRSW010000047">
    <property type="protein sequence ID" value="MFC3123165.1"/>
    <property type="molecule type" value="Genomic_DNA"/>
</dbReference>
<feature type="domain" description="TRAP C4-dicarboxylate transport system permease DctM subunit" evidence="8">
    <location>
        <begin position="7"/>
        <end position="416"/>
    </location>
</feature>
<keyword evidence="7" id="KW-0813">Transport</keyword>
<evidence type="ECO:0000256" key="6">
    <source>
        <dbReference type="ARBA" id="ARBA00023136"/>
    </source>
</evidence>
<evidence type="ECO:0000313" key="9">
    <source>
        <dbReference type="EMBL" id="MFC3123165.1"/>
    </source>
</evidence>
<feature type="transmembrane region" description="Helical" evidence="7">
    <location>
        <begin position="358"/>
        <end position="379"/>
    </location>
</feature>
<feature type="transmembrane region" description="Helical" evidence="7">
    <location>
        <begin position="170"/>
        <end position="193"/>
    </location>
</feature>
<feature type="transmembrane region" description="Helical" evidence="7">
    <location>
        <begin position="102"/>
        <end position="121"/>
    </location>
</feature>
<comment type="subunit">
    <text evidence="7">The complex comprises the extracytoplasmic solute receptor protein and the two transmembrane proteins.</text>
</comment>
<keyword evidence="6 7" id="KW-0472">Membrane</keyword>
<feature type="transmembrane region" description="Helical" evidence="7">
    <location>
        <begin position="313"/>
        <end position="346"/>
    </location>
</feature>
<dbReference type="Proteomes" id="UP001595478">
    <property type="component" value="Unassembled WGS sequence"/>
</dbReference>
<comment type="subcellular location">
    <subcellularLocation>
        <location evidence="1 7">Cell inner membrane</location>
        <topology evidence="1 7">Multi-pass membrane protein</topology>
    </subcellularLocation>
</comment>
<feature type="transmembrane region" description="Helical" evidence="7">
    <location>
        <begin position="241"/>
        <end position="259"/>
    </location>
</feature>
<keyword evidence="2" id="KW-1003">Cell membrane</keyword>
<evidence type="ECO:0000259" key="8">
    <source>
        <dbReference type="Pfam" id="PF06808"/>
    </source>
</evidence>
<gene>
    <name evidence="9" type="ORF">ACFOHL_16200</name>
</gene>
<comment type="caution">
    <text evidence="7">Lacks conserved residue(s) required for the propagation of feature annotation.</text>
</comment>
<accession>A0ABV7FSP5</accession>
<comment type="function">
    <text evidence="7">Part of the tripartite ATP-independent periplasmic (TRAP) transport system.</text>
</comment>
<dbReference type="PIRSF" id="PIRSF006066">
    <property type="entry name" value="HI0050"/>
    <property type="match status" value="1"/>
</dbReference>
<comment type="similarity">
    <text evidence="7">Belongs to the TRAP transporter large permease family.</text>
</comment>
<organism evidence="9 10">
    <name type="scientific">Agaribacter flavus</name>
    <dbReference type="NCBI Taxonomy" id="1902781"/>
    <lineage>
        <taxon>Bacteria</taxon>
        <taxon>Pseudomonadati</taxon>
        <taxon>Pseudomonadota</taxon>
        <taxon>Gammaproteobacteria</taxon>
        <taxon>Alteromonadales</taxon>
        <taxon>Alteromonadaceae</taxon>
        <taxon>Agaribacter</taxon>
    </lineage>
</organism>
<dbReference type="Pfam" id="PF06808">
    <property type="entry name" value="DctM"/>
    <property type="match status" value="1"/>
</dbReference>
<evidence type="ECO:0000256" key="7">
    <source>
        <dbReference type="RuleBase" id="RU369079"/>
    </source>
</evidence>
<protein>
    <recommendedName>
        <fullName evidence="7">TRAP transporter large permease protein</fullName>
    </recommendedName>
</protein>
<evidence type="ECO:0000256" key="1">
    <source>
        <dbReference type="ARBA" id="ARBA00004429"/>
    </source>
</evidence>
<keyword evidence="4 7" id="KW-0812">Transmembrane</keyword>
<dbReference type="PANTHER" id="PTHR33362">
    <property type="entry name" value="SIALIC ACID TRAP TRANSPORTER PERMEASE PROTEIN SIAT-RELATED"/>
    <property type="match status" value="1"/>
</dbReference>
<sequence length="425" mass="44724">MIIAALFITLFLLILLGVPIAFALAIASLVAILIEGSIPDLVVLHQMVGGMDSFPLLSIPFFILAGALMNQGGITKRIFDFAGALMGWLRGGLGHVNVGASILFSGMSGAAVADAGGLGAIEIKAMRSKGYDADFSVGLTAASSTIGPIIPPSLPMIIYGVIAGVSIGQLFAAGIIPGLLMALALSIMVTIYARKRHYPKDAKFSLGRILLTFKKAFPSLLAPVIIVGGILSGFFTATEAAVVACVYAFLLSSLWYRTLSLRGLLKVSFDTIETTSSIMLIIGGAAIFSWVLTSQGIHQIVADSLGFAEGNKYAVLLTITLILFVVGCFMETIAAITILTPILLPIALSAGIDPVQFGVIMVLNLMIGLLTPPLGMVLFVLSQVSEVPIERCAKATLPFLLPLVFVLFLIMLVPALTLWLPGLLY</sequence>
<feature type="transmembrane region" description="Helical" evidence="7">
    <location>
        <begin position="271"/>
        <end position="293"/>
    </location>
</feature>
<feature type="transmembrane region" description="Helical" evidence="7">
    <location>
        <begin position="399"/>
        <end position="420"/>
    </location>
</feature>
<feature type="transmembrane region" description="Helical" evidence="7">
    <location>
        <begin position="47"/>
        <end position="66"/>
    </location>
</feature>
<dbReference type="InterPro" id="IPR004681">
    <property type="entry name" value="TRAP_DctM"/>
</dbReference>
<name>A0ABV7FSP5_9ALTE</name>
<keyword evidence="3 7" id="KW-0997">Cell inner membrane</keyword>
<evidence type="ECO:0000313" key="10">
    <source>
        <dbReference type="Proteomes" id="UP001595478"/>
    </source>
</evidence>
<keyword evidence="5 7" id="KW-1133">Transmembrane helix</keyword>
<feature type="transmembrane region" description="Helical" evidence="7">
    <location>
        <begin position="216"/>
        <end position="235"/>
    </location>
</feature>
<dbReference type="RefSeq" id="WP_376921280.1">
    <property type="nucleotide sequence ID" value="NZ_JBHRSW010000047.1"/>
</dbReference>
<proteinExistence type="inferred from homology"/>
<dbReference type="InterPro" id="IPR010656">
    <property type="entry name" value="DctM"/>
</dbReference>
<evidence type="ECO:0000256" key="4">
    <source>
        <dbReference type="ARBA" id="ARBA00022692"/>
    </source>
</evidence>
<evidence type="ECO:0000256" key="5">
    <source>
        <dbReference type="ARBA" id="ARBA00022989"/>
    </source>
</evidence>
<comment type="caution">
    <text evidence="9">The sequence shown here is derived from an EMBL/GenBank/DDBJ whole genome shotgun (WGS) entry which is preliminary data.</text>
</comment>
<evidence type="ECO:0000256" key="2">
    <source>
        <dbReference type="ARBA" id="ARBA00022475"/>
    </source>
</evidence>